<dbReference type="InterPro" id="IPR001680">
    <property type="entry name" value="WD40_rpt"/>
</dbReference>
<dbReference type="PANTHER" id="PTHR19920">
    <property type="entry name" value="WD40 PROTEIN CIAO1"/>
    <property type="match status" value="1"/>
</dbReference>
<dbReference type="EMBL" id="CAJJDN010000077">
    <property type="protein sequence ID" value="CAD8102352.1"/>
    <property type="molecule type" value="Genomic_DNA"/>
</dbReference>
<comment type="caution">
    <text evidence="2">The sequence shown here is derived from an EMBL/GenBank/DDBJ whole genome shotgun (WGS) entry which is preliminary data.</text>
</comment>
<dbReference type="AlphaFoldDB" id="A0A8S1PGE7"/>
<gene>
    <name evidence="2" type="ORF">PSON_ATCC_30995.1.T0770218</name>
</gene>
<dbReference type="GO" id="GO:0097361">
    <property type="term" value="C:cytosolic [4Fe-4S] assembly targeting complex"/>
    <property type="evidence" value="ECO:0007669"/>
    <property type="project" value="TreeGrafter"/>
</dbReference>
<evidence type="ECO:0000313" key="2">
    <source>
        <dbReference type="EMBL" id="CAD8102352.1"/>
    </source>
</evidence>
<evidence type="ECO:0000313" key="3">
    <source>
        <dbReference type="Proteomes" id="UP000692954"/>
    </source>
</evidence>
<sequence>MPQLYSTLLTIGQEKWKDNCWAVSIDKNNLIIALGSYHIINLFQFKNQTLKDTQTLLGHHDDITTLVFLNKKSQLISGSKDMQIIIWSLNLLSEPKKIQLLKGHNNQINCLIINKKEDIIISGCSQIIFWSQLLNQQQWVCQQQYESEKSIFGISINDNEDQIIACGEDQIILVMKYESSNSWSIIQKIQVEEWGYRLCFVGNNLFIFQPIIECDFVCLGAKTLHIYSFNFLQNKYLKSGEIEVKGDCQSCFQYFPTIYNCKREMLIHKNGCHLNFIRVQQNTITSKAEMIQYQFELVEIINFGNSDGFGNLIGTLSNDGENLIIWDNNQKKLQVIRLLQNDI</sequence>
<proteinExistence type="predicted"/>
<dbReference type="Pfam" id="PF00400">
    <property type="entry name" value="WD40"/>
    <property type="match status" value="2"/>
</dbReference>
<dbReference type="PROSITE" id="PS50082">
    <property type="entry name" value="WD_REPEATS_2"/>
    <property type="match status" value="1"/>
</dbReference>
<evidence type="ECO:0000256" key="1">
    <source>
        <dbReference type="PROSITE-ProRule" id="PRU00221"/>
    </source>
</evidence>
<dbReference type="Proteomes" id="UP000692954">
    <property type="component" value="Unassembled WGS sequence"/>
</dbReference>
<organism evidence="2 3">
    <name type="scientific">Paramecium sonneborni</name>
    <dbReference type="NCBI Taxonomy" id="65129"/>
    <lineage>
        <taxon>Eukaryota</taxon>
        <taxon>Sar</taxon>
        <taxon>Alveolata</taxon>
        <taxon>Ciliophora</taxon>
        <taxon>Intramacronucleata</taxon>
        <taxon>Oligohymenophorea</taxon>
        <taxon>Peniculida</taxon>
        <taxon>Parameciidae</taxon>
        <taxon>Paramecium</taxon>
    </lineage>
</organism>
<name>A0A8S1PGE7_9CILI</name>
<dbReference type="SMART" id="SM00320">
    <property type="entry name" value="WD40"/>
    <property type="match status" value="3"/>
</dbReference>
<accession>A0A8S1PGE7</accession>
<dbReference type="PROSITE" id="PS50294">
    <property type="entry name" value="WD_REPEATS_REGION"/>
    <property type="match status" value="1"/>
</dbReference>
<protein>
    <submittedName>
        <fullName evidence="2">Uncharacterized protein</fullName>
    </submittedName>
</protein>
<dbReference type="GO" id="GO:0016226">
    <property type="term" value="P:iron-sulfur cluster assembly"/>
    <property type="evidence" value="ECO:0007669"/>
    <property type="project" value="TreeGrafter"/>
</dbReference>
<feature type="repeat" description="WD" evidence="1">
    <location>
        <begin position="56"/>
        <end position="90"/>
    </location>
</feature>
<keyword evidence="1" id="KW-0853">WD repeat</keyword>
<keyword evidence="3" id="KW-1185">Reference proteome</keyword>
<dbReference type="PANTHER" id="PTHR19920:SF0">
    <property type="entry name" value="CYTOSOLIC IRON-SULFUR PROTEIN ASSEMBLY PROTEIN CIAO1-RELATED"/>
    <property type="match status" value="1"/>
</dbReference>
<reference evidence="2" key="1">
    <citation type="submission" date="2021-01" db="EMBL/GenBank/DDBJ databases">
        <authorList>
            <consortium name="Genoscope - CEA"/>
            <person name="William W."/>
        </authorList>
    </citation>
    <scope>NUCLEOTIDE SEQUENCE</scope>
</reference>
<dbReference type="OrthoDB" id="189968at2759"/>